<organism evidence="10 11">
    <name type="scientific">Dolichospermum circinale CS-537/01</name>
    <dbReference type="NCBI Taxonomy" id="3021739"/>
    <lineage>
        <taxon>Bacteria</taxon>
        <taxon>Bacillati</taxon>
        <taxon>Cyanobacteriota</taxon>
        <taxon>Cyanophyceae</taxon>
        <taxon>Nostocales</taxon>
        <taxon>Aphanizomenonaceae</taxon>
        <taxon>Dolichospermum</taxon>
        <taxon>Dolichospermum circinale</taxon>
    </lineage>
</organism>
<keyword evidence="7" id="KW-0472">Membrane</keyword>
<dbReference type="Gene3D" id="2.150.10.10">
    <property type="entry name" value="Serralysin-like metalloprotease, C-terminal"/>
    <property type="match status" value="2"/>
</dbReference>
<dbReference type="InterPro" id="IPR011049">
    <property type="entry name" value="Serralysin-like_metalloprot_C"/>
</dbReference>
<evidence type="ECO:0000313" key="11">
    <source>
        <dbReference type="Proteomes" id="UP001212123"/>
    </source>
</evidence>
<evidence type="ECO:0000256" key="7">
    <source>
        <dbReference type="ARBA" id="ARBA00023136"/>
    </source>
</evidence>
<feature type="domain" description="DUF4214" evidence="9">
    <location>
        <begin position="43"/>
        <end position="91"/>
    </location>
</feature>
<dbReference type="InterPro" id="IPR003995">
    <property type="entry name" value="RTX_toxin_determinant-A"/>
</dbReference>
<feature type="domain" description="DUF4214" evidence="9">
    <location>
        <begin position="167"/>
        <end position="232"/>
    </location>
</feature>
<dbReference type="EMBL" id="JAQMTU010000031">
    <property type="protein sequence ID" value="MDB9485955.1"/>
    <property type="molecule type" value="Genomic_DNA"/>
</dbReference>
<evidence type="ECO:0000259" key="9">
    <source>
        <dbReference type="Pfam" id="PF13946"/>
    </source>
</evidence>
<dbReference type="PRINTS" id="PR01488">
    <property type="entry name" value="RTXTOXINA"/>
</dbReference>
<keyword evidence="4" id="KW-0800">Toxin</keyword>
<dbReference type="Pfam" id="PF00353">
    <property type="entry name" value="HemolysinCabind"/>
    <property type="match status" value="3"/>
</dbReference>
<evidence type="ECO:0000256" key="6">
    <source>
        <dbReference type="ARBA" id="ARBA00023026"/>
    </source>
</evidence>
<accession>A0ABT5A349</accession>
<dbReference type="PANTHER" id="PTHR38340">
    <property type="entry name" value="S-LAYER PROTEIN"/>
    <property type="match status" value="1"/>
</dbReference>
<keyword evidence="3" id="KW-0964">Secreted</keyword>
<dbReference type="PRINTS" id="PR00313">
    <property type="entry name" value="CABNDNGRPT"/>
</dbReference>
<comment type="subcellular location">
    <subcellularLocation>
        <location evidence="1">Membrane</location>
    </subcellularLocation>
    <subcellularLocation>
        <location evidence="2">Secreted</location>
    </subcellularLocation>
</comment>
<dbReference type="InterPro" id="IPR025282">
    <property type="entry name" value="DUF4214"/>
</dbReference>
<name>A0ABT5A349_9CYAN</name>
<dbReference type="PANTHER" id="PTHR38340:SF1">
    <property type="entry name" value="S-LAYER PROTEIN"/>
    <property type="match status" value="1"/>
</dbReference>
<dbReference type="InterPro" id="IPR001343">
    <property type="entry name" value="Hemolysn_Ca-bd"/>
</dbReference>
<dbReference type="InterPro" id="IPR050557">
    <property type="entry name" value="RTX_toxin/Mannuronan_C5-epim"/>
</dbReference>
<evidence type="ECO:0000256" key="1">
    <source>
        <dbReference type="ARBA" id="ARBA00004370"/>
    </source>
</evidence>
<comment type="caution">
    <text evidence="10">The sequence shown here is derived from an EMBL/GenBank/DDBJ whole genome shotgun (WGS) entry which is preliminary data.</text>
</comment>
<evidence type="ECO:0000256" key="8">
    <source>
        <dbReference type="SAM" id="MobiDB-lite"/>
    </source>
</evidence>
<gene>
    <name evidence="10" type="ORF">PN492_05240</name>
</gene>
<feature type="region of interest" description="Disordered" evidence="8">
    <location>
        <begin position="955"/>
        <end position="986"/>
    </location>
</feature>
<dbReference type="PROSITE" id="PS00330">
    <property type="entry name" value="HEMOLYSIN_CALCIUM"/>
    <property type="match status" value="3"/>
</dbReference>
<sequence>MTVANINSIQGLFITLLKGPASTKELADLTSQLNSGVTITKIATDLIDSPEGKALFGGFSNGDLIDYIYSNAFGRVPDSAGKAYWIGKLGATPTSATKASVIVDIINFASPGDKGVFNGKVDVAKNTTHQLVVQELYVTLLGRAADLDGRAYWAGRLNTGTSVADIAKEIIASPEAQDKYAGLINSDFVEKLYSNAFGRSTDKPGLDYWVGRLNSSTRAAVTLEIMGAASNADRQTLNNKVNVAQGITDNFQTPFPLTTAIDDLTGTNGKDLFTGDNGNQFFATVQAGDKIDGGAGIDTLKYSYSNGTLPTLLNVEKVELINLRSSNIDFSPLAGSGLEEVTLKFNPQFFFSTIAGLRDIKLGIDNVKNNYFIVGDFGNGTTASVSLKDSTLNELEIQGNKVTTINLDLASEFTDGVNRMATLTIPLSSSATGGTLNITGDAGLGGTDINDTNTSTEVESNPNAITTVNAAENTGGVKLSFTGPGKVNFTGGKGDDSVGFGFDQFDDKSIVDGGEGKDTLRLTSNANIDATTAAAVTAINGVKNVEVLGFGKQNNVVSQVTVDATKITAVKEYDFLADTVNLSGAATGNKFTLNKTQDNDVALNLTGKGQSVDLTLKGKVQTLNLDSNKGTDTGTEKNEITKLTTDFAGLAGNPGNPALTVNITGDKELKIASPVLPSNAVQGVTIDAKAFTAKLEATGTDQNDTFIGGTVDNIFIGLSGNNTFTAGTGTNNFTGGKDKDTFIFDFAKFNTSVTDIDKVDGGDGIDTLQFTNDNDVTVTTTAQAKIINDNAKLIEVLSWNRGTVDVAKITAVKDYEIGGANGNVTVIGATESNKFTVLTNNSTLNLSGVGQKVDLTLKGAAVTNLTLQSSKGNDDPVLANTVTQLKADGNLNLNIEWAGANQDRDLVLLAAPTLKQGSVFNLNATAFTAKLTATGGAGNDSLTGGAGNDSLTGGAGNDSLIGGDGNDSLTGGDGNDSLTGGAGSDSLTGGAGNDSFVYTALTDSNAGTLTGANLTFDTITDFTKGQDKISVVNLGFNAATALVNAQAAVNATNQTEINAVVLAAAAGAIGVSKLGTFVLGGSTYILGNDANAAITGTDLLVKLTGNFSGDSILATTDFIYV</sequence>
<evidence type="ECO:0000313" key="10">
    <source>
        <dbReference type="EMBL" id="MDB9485955.1"/>
    </source>
</evidence>
<dbReference type="Proteomes" id="UP001212123">
    <property type="component" value="Unassembled WGS sequence"/>
</dbReference>
<reference evidence="10 11" key="1">
    <citation type="submission" date="2023-01" db="EMBL/GenBank/DDBJ databases">
        <title>Genomes from the Australian National Cyanobacteria Reference Collection.</title>
        <authorList>
            <person name="Willis A."/>
            <person name="Lee E.M.F."/>
        </authorList>
    </citation>
    <scope>NUCLEOTIDE SEQUENCE [LARGE SCALE GENOMIC DNA]</scope>
    <source>
        <strain evidence="10 11">CS-537/01</strain>
    </source>
</reference>
<keyword evidence="6" id="KW-0843">Virulence</keyword>
<evidence type="ECO:0000256" key="2">
    <source>
        <dbReference type="ARBA" id="ARBA00004613"/>
    </source>
</evidence>
<keyword evidence="11" id="KW-1185">Reference proteome</keyword>
<evidence type="ECO:0000256" key="4">
    <source>
        <dbReference type="ARBA" id="ARBA00022656"/>
    </source>
</evidence>
<keyword evidence="5" id="KW-0677">Repeat</keyword>
<dbReference type="InterPro" id="IPR038255">
    <property type="entry name" value="PBS_linker_sf"/>
</dbReference>
<protein>
    <submittedName>
        <fullName evidence="10">DUF4214 domain-containing protein</fullName>
    </submittedName>
</protein>
<evidence type="ECO:0000256" key="5">
    <source>
        <dbReference type="ARBA" id="ARBA00022737"/>
    </source>
</evidence>
<evidence type="ECO:0000256" key="3">
    <source>
        <dbReference type="ARBA" id="ARBA00022525"/>
    </source>
</evidence>
<dbReference type="InterPro" id="IPR018511">
    <property type="entry name" value="Hemolysin-typ_Ca-bd_CS"/>
</dbReference>
<dbReference type="Gene3D" id="1.10.3130.20">
    <property type="entry name" value="Phycobilisome linker domain"/>
    <property type="match status" value="1"/>
</dbReference>
<feature type="domain" description="DUF4214" evidence="9">
    <location>
        <begin position="124"/>
        <end position="164"/>
    </location>
</feature>
<dbReference type="SUPFAM" id="SSF51120">
    <property type="entry name" value="beta-Roll"/>
    <property type="match status" value="3"/>
</dbReference>
<dbReference type="Pfam" id="PF13946">
    <property type="entry name" value="DUF4214"/>
    <property type="match status" value="3"/>
</dbReference>
<proteinExistence type="predicted"/>
<dbReference type="RefSeq" id="WP_271804994.1">
    <property type="nucleotide sequence ID" value="NZ_JAQMTU010000031.1"/>
</dbReference>